<comment type="caution">
    <text evidence="1">The sequence shown here is derived from an EMBL/GenBank/DDBJ whole genome shotgun (WGS) entry which is preliminary data.</text>
</comment>
<organism evidence="1 2">
    <name type="scientific">Leptotrichia hofstadii F0254</name>
    <dbReference type="NCBI Taxonomy" id="634994"/>
    <lineage>
        <taxon>Bacteria</taxon>
        <taxon>Fusobacteriati</taxon>
        <taxon>Fusobacteriota</taxon>
        <taxon>Fusobacteriia</taxon>
        <taxon>Fusobacteriales</taxon>
        <taxon>Leptotrichiaceae</taxon>
        <taxon>Leptotrichia</taxon>
    </lineage>
</organism>
<dbReference type="RefSeq" id="WP_006803862.1">
    <property type="nucleotide sequence ID" value="NZ_GG700632.1"/>
</dbReference>
<proteinExistence type="predicted"/>
<name>C9MV54_9FUSO</name>
<evidence type="ECO:0000313" key="2">
    <source>
        <dbReference type="Proteomes" id="UP000006233"/>
    </source>
</evidence>
<accession>C9MV54</accession>
<dbReference type="EMBL" id="ACVB02000007">
    <property type="protein sequence ID" value="EEX75276.1"/>
    <property type="molecule type" value="Genomic_DNA"/>
</dbReference>
<dbReference type="HOGENOM" id="CLU_2450981_0_0_0"/>
<dbReference type="AlphaFoldDB" id="C9MV54"/>
<sequence length="89" mass="10709">MEQEIIETYELMRIEKNPFSKIAVIQRSLIEINKVMEENMIILETTLEPLNQIISKKIERPLKTTIKNFEKNKEKLKKFLINEFLIEED</sequence>
<reference evidence="1 2" key="1">
    <citation type="submission" date="2009-09" db="EMBL/GenBank/DDBJ databases">
        <authorList>
            <person name="Weinstock G."/>
            <person name="Sodergren E."/>
            <person name="Clifton S."/>
            <person name="Fulton L."/>
            <person name="Fulton B."/>
            <person name="Courtney L."/>
            <person name="Fronick C."/>
            <person name="Harrison M."/>
            <person name="Strong C."/>
            <person name="Farmer C."/>
            <person name="Delahaunty K."/>
            <person name="Markovic C."/>
            <person name="Hall O."/>
            <person name="Minx P."/>
            <person name="Tomlinson C."/>
            <person name="Mitreva M."/>
            <person name="Nelson J."/>
            <person name="Hou S."/>
            <person name="Wollam A."/>
            <person name="Pepin K.H."/>
            <person name="Johnson M."/>
            <person name="Bhonagiri V."/>
            <person name="Nash W.E."/>
            <person name="Warren W."/>
            <person name="Chinwalla A."/>
            <person name="Mardis E.R."/>
            <person name="Wilson R.K."/>
        </authorList>
    </citation>
    <scope>NUCLEOTIDE SEQUENCE [LARGE SCALE GENOMIC DNA]</scope>
    <source>
        <strain evidence="1 2">F0254</strain>
    </source>
</reference>
<dbReference type="STRING" id="634994.GCWU000323_00525"/>
<evidence type="ECO:0000313" key="1">
    <source>
        <dbReference type="EMBL" id="EEX75276.1"/>
    </source>
</evidence>
<dbReference type="Proteomes" id="UP000006233">
    <property type="component" value="Unassembled WGS sequence"/>
</dbReference>
<gene>
    <name evidence="1" type="ORF">GCWU000323_00525</name>
</gene>
<protein>
    <submittedName>
        <fullName evidence="1">Uncharacterized protein</fullName>
    </submittedName>
</protein>